<name>A0A0R2MSZ6_9LACO</name>
<dbReference type="OrthoDB" id="2146345at2"/>
<dbReference type="STRING" id="1293598.IV56_GL000976"/>
<keyword evidence="2" id="KW-1185">Reference proteome</keyword>
<proteinExistence type="predicted"/>
<dbReference type="RefSeq" id="WP_054777721.1">
    <property type="nucleotide sequence ID" value="NZ_BBBX01000018.1"/>
</dbReference>
<evidence type="ECO:0000313" key="1">
    <source>
        <dbReference type="EMBL" id="KRO16702.1"/>
    </source>
</evidence>
<gene>
    <name evidence="1" type="ORF">IV56_GL000976</name>
</gene>
<reference evidence="1 2" key="1">
    <citation type="journal article" date="2015" name="Genome Announc.">
        <title>Expanding the biotechnology potential of lactobacilli through comparative genomics of 213 strains and associated genera.</title>
        <authorList>
            <person name="Sun Z."/>
            <person name="Harris H.M."/>
            <person name="McCann A."/>
            <person name="Guo C."/>
            <person name="Argimon S."/>
            <person name="Zhang W."/>
            <person name="Yang X."/>
            <person name="Jeffery I.B."/>
            <person name="Cooney J.C."/>
            <person name="Kagawa T.F."/>
            <person name="Liu W."/>
            <person name="Song Y."/>
            <person name="Salvetti E."/>
            <person name="Wrobel A."/>
            <person name="Rasinkangas P."/>
            <person name="Parkhill J."/>
            <person name="Rea M.C."/>
            <person name="O'Sullivan O."/>
            <person name="Ritari J."/>
            <person name="Douillard F.P."/>
            <person name="Paul Ross R."/>
            <person name="Yang R."/>
            <person name="Briner A.E."/>
            <person name="Felis G.E."/>
            <person name="de Vos W.M."/>
            <person name="Barrangou R."/>
            <person name="Klaenhammer T.R."/>
            <person name="Caufield P.W."/>
            <person name="Cui Y."/>
            <person name="Zhang H."/>
            <person name="O'Toole P.W."/>
        </authorList>
    </citation>
    <scope>NUCLEOTIDE SEQUENCE [LARGE SCALE GENOMIC DNA]</scope>
    <source>
        <strain evidence="1 2">DSM 24301</strain>
    </source>
</reference>
<dbReference type="Proteomes" id="UP000050969">
    <property type="component" value="Unassembled WGS sequence"/>
</dbReference>
<organism evidence="1 2">
    <name type="scientific">Lacticaseibacillus saniviri JCM 17471 = DSM 24301</name>
    <dbReference type="NCBI Taxonomy" id="1293598"/>
    <lineage>
        <taxon>Bacteria</taxon>
        <taxon>Bacillati</taxon>
        <taxon>Bacillota</taxon>
        <taxon>Bacilli</taxon>
        <taxon>Lactobacillales</taxon>
        <taxon>Lactobacillaceae</taxon>
        <taxon>Lacticaseibacillus</taxon>
    </lineage>
</organism>
<protein>
    <submittedName>
        <fullName evidence="1">Uncharacterized protein</fullName>
    </submittedName>
</protein>
<sequence>MTQDYAALLDQLRDGSIDSLEVQPEEFMAFRAVWTNYAARKEIVGTAQRSGVIIYRYQSNESG</sequence>
<evidence type="ECO:0000313" key="2">
    <source>
        <dbReference type="Proteomes" id="UP000050969"/>
    </source>
</evidence>
<accession>A0A0R2MSZ6</accession>
<dbReference type="EMBL" id="JQCE01000034">
    <property type="protein sequence ID" value="KRO16702.1"/>
    <property type="molecule type" value="Genomic_DNA"/>
</dbReference>
<dbReference type="PATRIC" id="fig|1293598.4.peg.1026"/>
<dbReference type="AlphaFoldDB" id="A0A0R2MSZ6"/>
<comment type="caution">
    <text evidence="1">The sequence shown here is derived from an EMBL/GenBank/DDBJ whole genome shotgun (WGS) entry which is preliminary data.</text>
</comment>